<sequence>MTTRNRGSSVRSNLPVTQSEVQLSESDLLISRTNLQGKITYANPAFVRISGFSLDELIDADHNLVRHPDMPPAAFADFWNTIKLGHVWTGLVKNRCKNGDHYWVRANVVPIEEAGNIIGYASLRVRPEPKEVEHAERVYREWREGAGKRYRLYRGLVLRRGFLASLGRLNVVSTKAHTYWLTAFSLASIMAFAIPQGLRDNNPLVLAVAGIMALIVVVLGLTQQRRVAKAMSESRRFVLQVAAGNLTVGVPEHGHDAIGELMEALSSMKKGLSGIVEDVNAGINKVRPAVSNIRTSNEEIGLRSDDQAASVQETAASTEELTATVKQNADNAHQASVLSLSNVKEVESAGEAMNQVVQRMSAIAASAQQMSEMVSTIDSIAFQTNILALNASVEAARAGEQGRGFAVVAAEVRNLASRSSDAAKEVHRLINTSHKEIERGSQVVSETESAIGRVEVASRQVHTIMEEITAASREQSHGISQIGDAINQMEQSLQQSALQLQSTTDATKALESQTIQLVNAIRAFRTKPNGRELTAETSRSGSSIPSSAYRSLPKPLTSSPGDDEWVPFVNHR</sequence>
<keyword evidence="11" id="KW-1185">Reference proteome</keyword>
<dbReference type="GO" id="GO:0005886">
    <property type="term" value="C:plasma membrane"/>
    <property type="evidence" value="ECO:0007669"/>
    <property type="project" value="TreeGrafter"/>
</dbReference>
<dbReference type="PROSITE" id="PS50111">
    <property type="entry name" value="CHEMOTAXIS_TRANSDUC_2"/>
    <property type="match status" value="1"/>
</dbReference>
<evidence type="ECO:0000259" key="8">
    <source>
        <dbReference type="PROSITE" id="PS50112"/>
    </source>
</evidence>
<feature type="transmembrane region" description="Helical" evidence="6">
    <location>
        <begin position="204"/>
        <end position="222"/>
    </location>
</feature>
<evidence type="ECO:0000313" key="11">
    <source>
        <dbReference type="Proteomes" id="UP000287336"/>
    </source>
</evidence>
<dbReference type="InterPro" id="IPR004089">
    <property type="entry name" value="MCPsignal_dom"/>
</dbReference>
<keyword evidence="6" id="KW-1133">Transmembrane helix</keyword>
<feature type="region of interest" description="Disordered" evidence="5">
    <location>
        <begin position="529"/>
        <end position="572"/>
    </location>
</feature>
<feature type="compositionally biased region" description="Polar residues" evidence="5">
    <location>
        <begin position="535"/>
        <end position="549"/>
    </location>
</feature>
<dbReference type="GO" id="GO:0006935">
    <property type="term" value="P:chemotaxis"/>
    <property type="evidence" value="ECO:0007669"/>
    <property type="project" value="InterPro"/>
</dbReference>
<dbReference type="GO" id="GO:0004888">
    <property type="term" value="F:transmembrane signaling receptor activity"/>
    <property type="evidence" value="ECO:0007669"/>
    <property type="project" value="InterPro"/>
</dbReference>
<dbReference type="PANTHER" id="PTHR43531">
    <property type="entry name" value="PROTEIN ICFG"/>
    <property type="match status" value="1"/>
</dbReference>
<dbReference type="InterPro" id="IPR013655">
    <property type="entry name" value="PAS_fold_3"/>
</dbReference>
<dbReference type="FunFam" id="1.10.287.950:FF:000001">
    <property type="entry name" value="Methyl-accepting chemotaxis sensory transducer"/>
    <property type="match status" value="1"/>
</dbReference>
<dbReference type="InterPro" id="IPR051310">
    <property type="entry name" value="MCP_chemotaxis"/>
</dbReference>
<dbReference type="Pfam" id="PF08447">
    <property type="entry name" value="PAS_3"/>
    <property type="match status" value="1"/>
</dbReference>
<keyword evidence="6" id="KW-0472">Membrane</keyword>
<dbReference type="AlphaFoldDB" id="A0A3S0W7Q9"/>
<dbReference type="CDD" id="cd11386">
    <property type="entry name" value="MCP_signal"/>
    <property type="match status" value="1"/>
</dbReference>
<dbReference type="InterPro" id="IPR035965">
    <property type="entry name" value="PAS-like_dom_sf"/>
</dbReference>
<evidence type="ECO:0000256" key="4">
    <source>
        <dbReference type="PROSITE-ProRule" id="PRU00284"/>
    </source>
</evidence>
<evidence type="ECO:0000256" key="3">
    <source>
        <dbReference type="ARBA" id="ARBA00029447"/>
    </source>
</evidence>
<dbReference type="CDD" id="cd00130">
    <property type="entry name" value="PAS"/>
    <property type="match status" value="1"/>
</dbReference>
<dbReference type="GO" id="GO:0007165">
    <property type="term" value="P:signal transduction"/>
    <property type="evidence" value="ECO:0007669"/>
    <property type="project" value="UniProtKB-KW"/>
</dbReference>
<dbReference type="SMART" id="SM00091">
    <property type="entry name" value="PAS"/>
    <property type="match status" value="1"/>
</dbReference>
<dbReference type="PROSITE" id="PS50112">
    <property type="entry name" value="PAS"/>
    <property type="match status" value="1"/>
</dbReference>
<dbReference type="Gene3D" id="1.10.287.950">
    <property type="entry name" value="Methyl-accepting chemotaxis protein"/>
    <property type="match status" value="1"/>
</dbReference>
<accession>A0A3S0W7Q9</accession>
<feature type="transmembrane region" description="Helical" evidence="6">
    <location>
        <begin position="178"/>
        <end position="198"/>
    </location>
</feature>
<dbReference type="PRINTS" id="PR00260">
    <property type="entry name" value="CHEMTRNSDUCR"/>
</dbReference>
<name>A0A3S0W7Q9_9GAMM</name>
<dbReference type="OrthoDB" id="2489132at2"/>
<keyword evidence="6" id="KW-0812">Transmembrane</keyword>
<comment type="caution">
    <text evidence="10">The sequence shown here is derived from an EMBL/GenBank/DDBJ whole genome shotgun (WGS) entry which is preliminary data.</text>
</comment>
<evidence type="ECO:0000256" key="1">
    <source>
        <dbReference type="ARBA" id="ARBA00004370"/>
    </source>
</evidence>
<reference evidence="10 11" key="1">
    <citation type="submission" date="2018-12" db="EMBL/GenBank/DDBJ databases">
        <title>three novel Halomonas strain isolated from plants.</title>
        <authorList>
            <person name="Sun C."/>
        </authorList>
    </citation>
    <scope>NUCLEOTIDE SEQUENCE [LARGE SCALE GENOMIC DNA]</scope>
    <source>
        <strain evidence="10 11">DSM 19434</strain>
    </source>
</reference>
<evidence type="ECO:0000259" key="9">
    <source>
        <dbReference type="PROSITE" id="PS50885"/>
    </source>
</evidence>
<evidence type="ECO:0000256" key="2">
    <source>
        <dbReference type="ARBA" id="ARBA00023224"/>
    </source>
</evidence>
<protein>
    <submittedName>
        <fullName evidence="10">PAS domain S-box protein</fullName>
    </submittedName>
</protein>
<dbReference type="PROSITE" id="PS50885">
    <property type="entry name" value="HAMP"/>
    <property type="match status" value="1"/>
</dbReference>
<dbReference type="SMART" id="SM00304">
    <property type="entry name" value="HAMP"/>
    <property type="match status" value="1"/>
</dbReference>
<evidence type="ECO:0000259" key="7">
    <source>
        <dbReference type="PROSITE" id="PS50111"/>
    </source>
</evidence>
<dbReference type="InterPro" id="IPR003660">
    <property type="entry name" value="HAMP_dom"/>
</dbReference>
<keyword evidence="2 4" id="KW-0807">Transducer</keyword>
<evidence type="ECO:0000313" key="10">
    <source>
        <dbReference type="EMBL" id="RUR34065.1"/>
    </source>
</evidence>
<comment type="similarity">
    <text evidence="3">Belongs to the methyl-accepting chemotaxis (MCP) protein family.</text>
</comment>
<dbReference type="InterPro" id="IPR000014">
    <property type="entry name" value="PAS"/>
</dbReference>
<evidence type="ECO:0000256" key="6">
    <source>
        <dbReference type="SAM" id="Phobius"/>
    </source>
</evidence>
<dbReference type="Proteomes" id="UP000287336">
    <property type="component" value="Unassembled WGS sequence"/>
</dbReference>
<feature type="domain" description="PAS" evidence="8">
    <location>
        <begin position="34"/>
        <end position="69"/>
    </location>
</feature>
<evidence type="ECO:0000256" key="5">
    <source>
        <dbReference type="SAM" id="MobiDB-lite"/>
    </source>
</evidence>
<dbReference type="Pfam" id="PF00015">
    <property type="entry name" value="MCPsignal"/>
    <property type="match status" value="1"/>
</dbReference>
<dbReference type="NCBIfam" id="TIGR00229">
    <property type="entry name" value="sensory_box"/>
    <property type="match status" value="1"/>
</dbReference>
<dbReference type="InterPro" id="IPR004090">
    <property type="entry name" value="Chemotax_Me-accpt_rcpt"/>
</dbReference>
<feature type="domain" description="HAMP" evidence="9">
    <location>
        <begin position="225"/>
        <end position="277"/>
    </location>
</feature>
<organism evidence="10 11">
    <name type="scientific">Vreelandella andesensis</name>
    <dbReference type="NCBI Taxonomy" id="447567"/>
    <lineage>
        <taxon>Bacteria</taxon>
        <taxon>Pseudomonadati</taxon>
        <taxon>Pseudomonadota</taxon>
        <taxon>Gammaproteobacteria</taxon>
        <taxon>Oceanospirillales</taxon>
        <taxon>Halomonadaceae</taxon>
        <taxon>Vreelandella</taxon>
    </lineage>
</organism>
<dbReference type="SMART" id="SM00283">
    <property type="entry name" value="MA"/>
    <property type="match status" value="1"/>
</dbReference>
<dbReference type="SUPFAM" id="SSF55785">
    <property type="entry name" value="PYP-like sensor domain (PAS domain)"/>
    <property type="match status" value="1"/>
</dbReference>
<dbReference type="EMBL" id="RZHG01000003">
    <property type="protein sequence ID" value="RUR34065.1"/>
    <property type="molecule type" value="Genomic_DNA"/>
</dbReference>
<feature type="domain" description="Methyl-accepting transducer" evidence="7">
    <location>
        <begin position="282"/>
        <end position="511"/>
    </location>
</feature>
<dbReference type="CDD" id="cd06225">
    <property type="entry name" value="HAMP"/>
    <property type="match status" value="1"/>
</dbReference>
<comment type="subcellular location">
    <subcellularLocation>
        <location evidence="1">Membrane</location>
    </subcellularLocation>
</comment>
<proteinExistence type="inferred from homology"/>
<dbReference type="SUPFAM" id="SSF58104">
    <property type="entry name" value="Methyl-accepting chemotaxis protein (MCP) signaling domain"/>
    <property type="match status" value="1"/>
</dbReference>
<dbReference type="PANTHER" id="PTHR43531:SF5">
    <property type="entry name" value="METHYL-ACCEPTING CHEMOTAXIS PROTEIN III"/>
    <property type="match status" value="1"/>
</dbReference>
<gene>
    <name evidence="10" type="ORF">ELY33_02250</name>
</gene>
<dbReference type="Gene3D" id="3.30.450.20">
    <property type="entry name" value="PAS domain"/>
    <property type="match status" value="1"/>
</dbReference>